<evidence type="ECO:0000313" key="4">
    <source>
        <dbReference type="Proteomes" id="UP000588277"/>
    </source>
</evidence>
<comment type="caution">
    <text evidence="3">The sequence shown here is derived from an EMBL/GenBank/DDBJ whole genome shotgun (WGS) entry which is preliminary data.</text>
</comment>
<dbReference type="EMBL" id="JAAIIH010000001">
    <property type="protein sequence ID" value="NMM99749.1"/>
    <property type="molecule type" value="Genomic_DNA"/>
</dbReference>
<dbReference type="Pfam" id="PF19877">
    <property type="entry name" value="DUF6350"/>
    <property type="match status" value="1"/>
</dbReference>
<keyword evidence="2" id="KW-1133">Transmembrane helix</keyword>
<accession>A0A7Y0F0F2</accession>
<evidence type="ECO:0000256" key="1">
    <source>
        <dbReference type="SAM" id="MobiDB-lite"/>
    </source>
</evidence>
<gene>
    <name evidence="3" type="ORF">G1C96_0327</name>
</gene>
<feature type="transmembrane region" description="Helical" evidence="2">
    <location>
        <begin position="383"/>
        <end position="404"/>
    </location>
</feature>
<dbReference type="Proteomes" id="UP000588277">
    <property type="component" value="Unassembled WGS sequence"/>
</dbReference>
<sequence>MLGRLKSFGAGIAVAVLAMAIYAVALGCFIALLLLIVSMEEGGATLSNATVPLTEAMILLSQGVGFTTGSVTLTIVPLLLTVMLVALIAVLAARIGTGLPGFVSGAAAWVLMSWYASQGVQVGLLDAPGALMGKALLVFAVGYGLVALPHAELAETFRGRVWDPISVQVRRTIIFGCVAAALIVMALTLAGLATLVAWIVMDYDAMNTLFAMTDMGTGSRIMTTVASLAWLPNLVIWALSWLIGAGFSVGDAAQFTLWTGQSTDLPPLPVFGLFPQPVQDGTVRLALMAVPCVVGLAVGLLVLVGRQGFGVVARLRAGGAEPGMRTAVPLLAYPAASSCLAAALVSLFATLAFSLSNGALGTGRLAHVGVDVVASTRATGHGVALGLLAAWLMTLVGVASYFGIRWAAGRMRRGAATAETAETSVPADSGDGSGSEGRGEGREPVRGTARRPRVASSREPSPRPEES</sequence>
<keyword evidence="4" id="KW-1185">Reference proteome</keyword>
<protein>
    <submittedName>
        <fullName evidence="3">Uncharacterized protein</fullName>
    </submittedName>
</protein>
<feature type="transmembrane region" description="Helical" evidence="2">
    <location>
        <begin position="172"/>
        <end position="201"/>
    </location>
</feature>
<feature type="transmembrane region" description="Helical" evidence="2">
    <location>
        <begin position="99"/>
        <end position="117"/>
    </location>
</feature>
<evidence type="ECO:0000313" key="3">
    <source>
        <dbReference type="EMBL" id="NMM99749.1"/>
    </source>
</evidence>
<feature type="region of interest" description="Disordered" evidence="1">
    <location>
        <begin position="418"/>
        <end position="467"/>
    </location>
</feature>
<reference evidence="3 4" key="1">
    <citation type="submission" date="2020-02" db="EMBL/GenBank/DDBJ databases">
        <title>Characterization of phylogenetic diversity of novel bifidobacterial species isolated in Czech ZOOs.</title>
        <authorList>
            <person name="Lugli G.A."/>
            <person name="Vera N.B."/>
            <person name="Ventura M."/>
        </authorList>
    </citation>
    <scope>NUCLEOTIDE SEQUENCE [LARGE SCALE GENOMIC DNA]</scope>
    <source>
        <strain evidence="3 4">DSM 109958</strain>
    </source>
</reference>
<feature type="transmembrane region" description="Helical" evidence="2">
    <location>
        <begin position="71"/>
        <end position="92"/>
    </location>
</feature>
<feature type="transmembrane region" description="Helical" evidence="2">
    <location>
        <begin position="12"/>
        <end position="37"/>
    </location>
</feature>
<feature type="transmembrane region" description="Helical" evidence="2">
    <location>
        <begin position="221"/>
        <end position="243"/>
    </location>
</feature>
<keyword evidence="2" id="KW-0812">Transmembrane</keyword>
<dbReference type="RefSeq" id="WP_169274907.1">
    <property type="nucleotide sequence ID" value="NZ_JAAIIH010000001.1"/>
</dbReference>
<feature type="transmembrane region" description="Helical" evidence="2">
    <location>
        <begin position="330"/>
        <end position="355"/>
    </location>
</feature>
<keyword evidence="2" id="KW-0472">Membrane</keyword>
<feature type="transmembrane region" description="Helical" evidence="2">
    <location>
        <begin position="286"/>
        <end position="309"/>
    </location>
</feature>
<proteinExistence type="predicted"/>
<evidence type="ECO:0000256" key="2">
    <source>
        <dbReference type="SAM" id="Phobius"/>
    </source>
</evidence>
<organism evidence="3 4">
    <name type="scientific">Bifidobacterium moraviense</name>
    <dbReference type="NCBI Taxonomy" id="2675323"/>
    <lineage>
        <taxon>Bacteria</taxon>
        <taxon>Bacillati</taxon>
        <taxon>Actinomycetota</taxon>
        <taxon>Actinomycetes</taxon>
        <taxon>Bifidobacteriales</taxon>
        <taxon>Bifidobacteriaceae</taxon>
        <taxon>Bifidobacterium</taxon>
    </lineage>
</organism>
<dbReference type="InterPro" id="IPR045931">
    <property type="entry name" value="DUF6350"/>
</dbReference>
<name>A0A7Y0F0F2_9BIFI</name>
<dbReference type="AlphaFoldDB" id="A0A7Y0F0F2"/>
<dbReference type="PROSITE" id="PS51257">
    <property type="entry name" value="PROKAR_LIPOPROTEIN"/>
    <property type="match status" value="1"/>
</dbReference>